<dbReference type="InterPro" id="IPR055414">
    <property type="entry name" value="LRR_R13L4/SHOC2-like"/>
</dbReference>
<dbReference type="Gene3D" id="1.10.10.10">
    <property type="entry name" value="Winged helix-like DNA-binding domain superfamily/Winged helix DNA-binding domain"/>
    <property type="match status" value="1"/>
</dbReference>
<organism evidence="4 5">
    <name type="scientific">Panicum virgatum</name>
    <name type="common">Blackwell switchgrass</name>
    <dbReference type="NCBI Taxonomy" id="38727"/>
    <lineage>
        <taxon>Eukaryota</taxon>
        <taxon>Viridiplantae</taxon>
        <taxon>Streptophyta</taxon>
        <taxon>Embryophyta</taxon>
        <taxon>Tracheophyta</taxon>
        <taxon>Spermatophyta</taxon>
        <taxon>Magnoliopsida</taxon>
        <taxon>Liliopsida</taxon>
        <taxon>Poales</taxon>
        <taxon>Poaceae</taxon>
        <taxon>PACMAD clade</taxon>
        <taxon>Panicoideae</taxon>
        <taxon>Panicodae</taxon>
        <taxon>Paniceae</taxon>
        <taxon>Panicinae</taxon>
        <taxon>Panicum</taxon>
        <taxon>Panicum sect. Hiantes</taxon>
    </lineage>
</organism>
<dbReference type="InterPro" id="IPR036388">
    <property type="entry name" value="WH-like_DNA-bd_sf"/>
</dbReference>
<dbReference type="Proteomes" id="UP000823388">
    <property type="component" value="Chromosome 1K"/>
</dbReference>
<dbReference type="PANTHER" id="PTHR23155:SF1210">
    <property type="entry name" value="AAA+ ATPASE DOMAIN-CONTAINING PROTEIN"/>
    <property type="match status" value="1"/>
</dbReference>
<protein>
    <recommendedName>
        <fullName evidence="3">Disease resistance R13L4/SHOC-2-like LRR domain-containing protein</fullName>
    </recommendedName>
</protein>
<sequence>MMMNLENCFSNIYGTDNCPLQFERNMGIILKKCGGTPLLILKMAGHILGRGPMRIDAWEEISSELNCFRECSQSESLHSLHQNMFLSYTLLPRQLKDCALFLAGFPRGSIVDIDVVISSWIAEDLVASRSSGAANVDELINQHLLEPVQTAADGKAESVRVSSLVHDMLAKISYDKGFYTAASRPVSRLDKTRLNRLSLVSENAGFIADNNLISHHTRAMILYSCRGVPSLSTCKFLRLLLVHRCIDFSNANLKSIVQLVYLKALILNTPSVTQLPRQFHKLQMLESLIIQDSSVTKLPNSIINFEMLTCLKVGEVAFPSGIARLQKLEKLEIFDVGSSVENAVKELGSLYNLRVFSCCWGLSTIKQKDDVRIFWFETSLGELVTKGKLEELTLSGGNESMVRILALRFFRFDTMVKLRKLCVENQCFMIRVPPFTSYYLRLAHVSVSMKVIEAEDVTALGKLPSLALLKLWIESPVSIEFGKDSFLQLHRFFVFSDALELGFKEGCLSKLEKLHLKTSSEVQVLDLDKVSSLNALFVSIVGSCATIASAIATAVNKATAKCKGVRVIIMTETIRDEAGPLFGEV</sequence>
<evidence type="ECO:0000313" key="4">
    <source>
        <dbReference type="EMBL" id="KAG2655440.1"/>
    </source>
</evidence>
<keyword evidence="2" id="KW-0611">Plant defense</keyword>
<evidence type="ECO:0000256" key="1">
    <source>
        <dbReference type="ARBA" id="ARBA00022737"/>
    </source>
</evidence>
<proteinExistence type="predicted"/>
<comment type="caution">
    <text evidence="4">The sequence shown here is derived from an EMBL/GenBank/DDBJ whole genome shotgun (WGS) entry which is preliminary data.</text>
</comment>
<gene>
    <name evidence="4" type="ORF">PVAP13_1KG011500</name>
</gene>
<evidence type="ECO:0000256" key="2">
    <source>
        <dbReference type="ARBA" id="ARBA00022821"/>
    </source>
</evidence>
<dbReference type="Gene3D" id="3.80.10.10">
    <property type="entry name" value="Ribonuclease Inhibitor"/>
    <property type="match status" value="1"/>
</dbReference>
<reference evidence="4" key="1">
    <citation type="submission" date="2020-05" db="EMBL/GenBank/DDBJ databases">
        <title>WGS assembly of Panicum virgatum.</title>
        <authorList>
            <person name="Lovell J.T."/>
            <person name="Jenkins J."/>
            <person name="Shu S."/>
            <person name="Juenger T.E."/>
            <person name="Schmutz J."/>
        </authorList>
    </citation>
    <scope>NUCLEOTIDE SEQUENCE</scope>
    <source>
        <strain evidence="4">AP13</strain>
    </source>
</reference>
<dbReference type="GO" id="GO:0098542">
    <property type="term" value="P:defense response to other organism"/>
    <property type="evidence" value="ECO:0007669"/>
    <property type="project" value="TreeGrafter"/>
</dbReference>
<dbReference type="InterPro" id="IPR032675">
    <property type="entry name" value="LRR_dom_sf"/>
</dbReference>
<keyword evidence="1" id="KW-0677">Repeat</keyword>
<dbReference type="SUPFAM" id="SSF52058">
    <property type="entry name" value="L domain-like"/>
    <property type="match status" value="1"/>
</dbReference>
<dbReference type="AlphaFoldDB" id="A0A8T0X5Q8"/>
<name>A0A8T0X5Q8_PANVG</name>
<dbReference type="EMBL" id="CM029037">
    <property type="protein sequence ID" value="KAG2655440.1"/>
    <property type="molecule type" value="Genomic_DNA"/>
</dbReference>
<evidence type="ECO:0000313" key="5">
    <source>
        <dbReference type="Proteomes" id="UP000823388"/>
    </source>
</evidence>
<keyword evidence="5" id="KW-1185">Reference proteome</keyword>
<feature type="domain" description="Disease resistance R13L4/SHOC-2-like LRR" evidence="3">
    <location>
        <begin position="224"/>
        <end position="549"/>
    </location>
</feature>
<accession>A0A8T0X5Q8</accession>
<dbReference type="PANTHER" id="PTHR23155">
    <property type="entry name" value="DISEASE RESISTANCE PROTEIN RP"/>
    <property type="match status" value="1"/>
</dbReference>
<evidence type="ECO:0000259" key="3">
    <source>
        <dbReference type="Pfam" id="PF23598"/>
    </source>
</evidence>
<dbReference type="Pfam" id="PF23598">
    <property type="entry name" value="LRR_14"/>
    <property type="match status" value="1"/>
</dbReference>
<dbReference type="InterPro" id="IPR044974">
    <property type="entry name" value="Disease_R_plants"/>
</dbReference>